<evidence type="ECO:0000256" key="3">
    <source>
        <dbReference type="ARBA" id="ARBA00022605"/>
    </source>
</evidence>
<dbReference type="SUPFAM" id="SSF55021">
    <property type="entry name" value="ACT-like"/>
    <property type="match status" value="1"/>
</dbReference>
<dbReference type="PROSITE" id="PS51171">
    <property type="entry name" value="PREPHENATE_DEHYDR_3"/>
    <property type="match status" value="1"/>
</dbReference>
<dbReference type="Gene3D" id="3.40.190.10">
    <property type="entry name" value="Periplasmic binding protein-like II"/>
    <property type="match status" value="2"/>
</dbReference>
<dbReference type="CDD" id="cd04905">
    <property type="entry name" value="ACT_CM-PDT"/>
    <property type="match status" value="1"/>
</dbReference>
<evidence type="ECO:0000256" key="2">
    <source>
        <dbReference type="ARBA" id="ARBA00013147"/>
    </source>
</evidence>
<dbReference type="RefSeq" id="WP_112345524.1">
    <property type="nucleotide sequence ID" value="NZ_QMKK01000061.1"/>
</dbReference>
<proteinExistence type="predicted"/>
<dbReference type="Proteomes" id="UP000251205">
    <property type="component" value="Unassembled WGS sequence"/>
</dbReference>
<comment type="caution">
    <text evidence="11">The sequence shown here is derived from an EMBL/GenBank/DDBJ whole genome shotgun (WGS) entry which is preliminary data.</text>
</comment>
<sequence>MTSTAANPGSQTPSPAIPFDPNASASHPVGTKLGSDTTVHKVGYNGRPGAFADVACRTAFPFADRIALPSLETTIASTVRGEVDRILLPCENSLVGRVPDVHRIVPDSGLHIVGEHFQRVEHCLMAPAGASLASIRRVRSHPVALGQVSRLIAALDLEAIAAPTTSHAAELVASCEDPSEAAIASDLAADLYGLDILKRNVEDDPHNTTRFYVLSAEPQAAEQKTQLLTTIVFRTQNRPGCLYHAIAGFAENGINMTKIESYLVGGQFVPSRFLCEFEGDPATPEVADALDTLARHARELVVLGTFPMASRHLRNRSEEHLSSWGTKPPAAFRWSDSQQEAGR</sequence>
<dbReference type="Gene3D" id="3.30.70.260">
    <property type="match status" value="1"/>
</dbReference>
<keyword evidence="3" id="KW-0028">Amino-acid biosynthesis</keyword>
<dbReference type="Pfam" id="PF00800">
    <property type="entry name" value="PDT"/>
    <property type="match status" value="1"/>
</dbReference>
<evidence type="ECO:0000256" key="1">
    <source>
        <dbReference type="ARBA" id="ARBA00004741"/>
    </source>
</evidence>
<evidence type="ECO:0000256" key="5">
    <source>
        <dbReference type="ARBA" id="ARBA00023222"/>
    </source>
</evidence>
<gene>
    <name evidence="11" type="ORF">DQ393_31035</name>
</gene>
<feature type="compositionally biased region" description="Polar residues" evidence="8">
    <location>
        <begin position="1"/>
        <end position="14"/>
    </location>
</feature>
<evidence type="ECO:0000259" key="9">
    <source>
        <dbReference type="PROSITE" id="PS51171"/>
    </source>
</evidence>
<protein>
    <recommendedName>
        <fullName evidence="2">prephenate dehydratase</fullName>
        <ecNumber evidence="2">4.2.1.51</ecNumber>
    </recommendedName>
</protein>
<evidence type="ECO:0000313" key="11">
    <source>
        <dbReference type="EMBL" id="RAX37261.1"/>
    </source>
</evidence>
<dbReference type="CDD" id="cd13631">
    <property type="entry name" value="PBP2_Ct-PDT_like"/>
    <property type="match status" value="1"/>
</dbReference>
<keyword evidence="4" id="KW-0057">Aromatic amino acid biosynthesis</keyword>
<dbReference type="OrthoDB" id="9802281at2"/>
<dbReference type="PANTHER" id="PTHR21022">
    <property type="entry name" value="PREPHENATE DEHYDRATASE P PROTEIN"/>
    <property type="match status" value="1"/>
</dbReference>
<dbReference type="GO" id="GO:0009094">
    <property type="term" value="P:L-phenylalanine biosynthetic process"/>
    <property type="evidence" value="ECO:0007669"/>
    <property type="project" value="UniProtKB-UniPathway"/>
</dbReference>
<dbReference type="SUPFAM" id="SSF53850">
    <property type="entry name" value="Periplasmic binding protein-like II"/>
    <property type="match status" value="1"/>
</dbReference>
<keyword evidence="6" id="KW-0456">Lyase</keyword>
<dbReference type="InterPro" id="IPR045865">
    <property type="entry name" value="ACT-like_dom_sf"/>
</dbReference>
<dbReference type="GO" id="GO:0004664">
    <property type="term" value="F:prephenate dehydratase activity"/>
    <property type="evidence" value="ECO:0007669"/>
    <property type="project" value="UniProtKB-EC"/>
</dbReference>
<dbReference type="InterPro" id="IPR002912">
    <property type="entry name" value="ACT_dom"/>
</dbReference>
<comment type="pathway">
    <text evidence="1">Amino-acid biosynthesis; L-phenylalanine biosynthesis; phenylpyruvate from prephenate: step 1/1.</text>
</comment>
<dbReference type="PROSITE" id="PS51671">
    <property type="entry name" value="ACT"/>
    <property type="match status" value="1"/>
</dbReference>
<evidence type="ECO:0000256" key="4">
    <source>
        <dbReference type="ARBA" id="ARBA00023141"/>
    </source>
</evidence>
<evidence type="ECO:0000256" key="7">
    <source>
        <dbReference type="ARBA" id="ARBA00047848"/>
    </source>
</evidence>
<dbReference type="InterPro" id="IPR001086">
    <property type="entry name" value="Preph_deHydtase"/>
</dbReference>
<dbReference type="PANTHER" id="PTHR21022:SF19">
    <property type="entry name" value="PREPHENATE DEHYDRATASE-RELATED"/>
    <property type="match status" value="1"/>
</dbReference>
<keyword evidence="5" id="KW-0584">Phenylalanine biosynthesis</keyword>
<organism evidence="11 12">
    <name type="scientific">Rhizobium tropici</name>
    <dbReference type="NCBI Taxonomy" id="398"/>
    <lineage>
        <taxon>Bacteria</taxon>
        <taxon>Pseudomonadati</taxon>
        <taxon>Pseudomonadota</taxon>
        <taxon>Alphaproteobacteria</taxon>
        <taxon>Hyphomicrobiales</taxon>
        <taxon>Rhizobiaceae</taxon>
        <taxon>Rhizobium/Agrobacterium group</taxon>
        <taxon>Rhizobium</taxon>
    </lineage>
</organism>
<dbReference type="AlphaFoldDB" id="A0A329Y041"/>
<dbReference type="GO" id="GO:0005737">
    <property type="term" value="C:cytoplasm"/>
    <property type="evidence" value="ECO:0007669"/>
    <property type="project" value="TreeGrafter"/>
</dbReference>
<feature type="region of interest" description="Disordered" evidence="8">
    <location>
        <begin position="1"/>
        <end position="34"/>
    </location>
</feature>
<feature type="region of interest" description="Disordered" evidence="8">
    <location>
        <begin position="319"/>
        <end position="343"/>
    </location>
</feature>
<evidence type="ECO:0000313" key="12">
    <source>
        <dbReference type="Proteomes" id="UP000251205"/>
    </source>
</evidence>
<evidence type="ECO:0000256" key="6">
    <source>
        <dbReference type="ARBA" id="ARBA00023239"/>
    </source>
</evidence>
<dbReference type="UniPathway" id="UPA00121">
    <property type="reaction ID" value="UER00345"/>
</dbReference>
<accession>A0A329Y041</accession>
<evidence type="ECO:0000256" key="8">
    <source>
        <dbReference type="SAM" id="MobiDB-lite"/>
    </source>
</evidence>
<name>A0A329Y041_RHITR</name>
<feature type="domain" description="Prephenate dehydratase" evidence="9">
    <location>
        <begin position="41"/>
        <end position="216"/>
    </location>
</feature>
<feature type="domain" description="ACT" evidence="10">
    <location>
        <begin position="230"/>
        <end position="307"/>
    </location>
</feature>
<comment type="catalytic activity">
    <reaction evidence="7">
        <text>prephenate + H(+) = 3-phenylpyruvate + CO2 + H2O</text>
        <dbReference type="Rhea" id="RHEA:21648"/>
        <dbReference type="ChEBI" id="CHEBI:15377"/>
        <dbReference type="ChEBI" id="CHEBI:15378"/>
        <dbReference type="ChEBI" id="CHEBI:16526"/>
        <dbReference type="ChEBI" id="CHEBI:18005"/>
        <dbReference type="ChEBI" id="CHEBI:29934"/>
        <dbReference type="EC" id="4.2.1.51"/>
    </reaction>
</comment>
<dbReference type="EC" id="4.2.1.51" evidence="2"/>
<dbReference type="EMBL" id="QMKK01000061">
    <property type="protein sequence ID" value="RAX37261.1"/>
    <property type="molecule type" value="Genomic_DNA"/>
</dbReference>
<reference evidence="11 12" key="1">
    <citation type="submission" date="2018-06" db="EMBL/GenBank/DDBJ databases">
        <title>Whole Genome Sequence of an efficient microsymbiont, Rhizobium tropici.</title>
        <authorList>
            <person name="Srinivasan R."/>
            <person name="Singh H.V."/>
            <person name="Srivastava R."/>
            <person name="Kumari B."/>
            <person name="Radhakrishna A."/>
        </authorList>
    </citation>
    <scope>NUCLEOTIDE SEQUENCE [LARGE SCALE GENOMIC DNA]</scope>
    <source>
        <strain evidence="11 12">IGFRI Rhizo-19</strain>
    </source>
</reference>
<evidence type="ECO:0000259" key="10">
    <source>
        <dbReference type="PROSITE" id="PS51671"/>
    </source>
</evidence>